<dbReference type="SMART" id="SM00320">
    <property type="entry name" value="WD40"/>
    <property type="match status" value="5"/>
</dbReference>
<dbReference type="Proteomes" id="UP000823388">
    <property type="component" value="Chromosome 5N"/>
</dbReference>
<evidence type="ECO:0000256" key="1">
    <source>
        <dbReference type="ARBA" id="ARBA00022574"/>
    </source>
</evidence>
<dbReference type="SUPFAM" id="SSF50978">
    <property type="entry name" value="WD40 repeat-like"/>
    <property type="match status" value="1"/>
</dbReference>
<evidence type="ECO:0000313" key="6">
    <source>
        <dbReference type="Proteomes" id="UP000823388"/>
    </source>
</evidence>
<keyword evidence="1 3" id="KW-0853">WD repeat</keyword>
<dbReference type="PROSITE" id="PS50082">
    <property type="entry name" value="WD_REPEATS_2"/>
    <property type="match status" value="3"/>
</dbReference>
<gene>
    <name evidence="5" type="ORF">PVAP13_5NG039800</name>
</gene>
<comment type="caution">
    <text evidence="5">The sequence shown here is derived from an EMBL/GenBank/DDBJ whole genome shotgun (WGS) entry which is preliminary data.</text>
</comment>
<dbReference type="AlphaFoldDB" id="A0A8T0RK00"/>
<dbReference type="Gene3D" id="2.130.10.10">
    <property type="entry name" value="YVTN repeat-like/Quinoprotein amine dehydrogenase"/>
    <property type="match status" value="2"/>
</dbReference>
<dbReference type="InterPro" id="IPR001680">
    <property type="entry name" value="WD40_rpt"/>
</dbReference>
<dbReference type="PRINTS" id="PR00320">
    <property type="entry name" value="GPROTEINBRPT"/>
</dbReference>
<evidence type="ECO:0000256" key="4">
    <source>
        <dbReference type="SAM" id="MobiDB-lite"/>
    </source>
</evidence>
<dbReference type="EMBL" id="CM029046">
    <property type="protein sequence ID" value="KAG2586481.1"/>
    <property type="molecule type" value="Genomic_DNA"/>
</dbReference>
<name>A0A8T0RK00_PANVG</name>
<keyword evidence="6" id="KW-1185">Reference proteome</keyword>
<feature type="compositionally biased region" description="Low complexity" evidence="4">
    <location>
        <begin position="152"/>
        <end position="163"/>
    </location>
</feature>
<feature type="compositionally biased region" description="Pro residues" evidence="4">
    <location>
        <begin position="53"/>
        <end position="62"/>
    </location>
</feature>
<dbReference type="InterPro" id="IPR020472">
    <property type="entry name" value="WD40_PAC1"/>
</dbReference>
<evidence type="ECO:0000313" key="5">
    <source>
        <dbReference type="EMBL" id="KAG2586481.1"/>
    </source>
</evidence>
<dbReference type="Pfam" id="PF00400">
    <property type="entry name" value="WD40"/>
    <property type="match status" value="3"/>
</dbReference>
<feature type="repeat" description="WD" evidence="3">
    <location>
        <begin position="369"/>
        <end position="408"/>
    </location>
</feature>
<dbReference type="PROSITE" id="PS00678">
    <property type="entry name" value="WD_REPEATS_1"/>
    <property type="match status" value="1"/>
</dbReference>
<sequence>MYLKEFCKHILPVLLWVALKARRGRHISYRVSASAKPPRSTIAIAASTTPFPGRNPAPPLPTTRPRDRRPAATAMPISSTLAARLGTGPARAPAPARWSPYARSSVPEPQGGRGGAKASRPPLRLDPATARLLGPAQKVEPSGSRRRPEPAAPGAASAAPAGRSRGGEMTSPEPVLKPKPDAVYDTPPVEKRRCIGGGGFVFLCALAGHTEAISGISVPRCSDKLYSGSVDGSVRVWDRNSGKCVDVIKMGGKVGCMITHGPWVFIGIPKSVEAWNTQTGTKLSLQGPSGLVCSMTVTDGMLFAGTGDGRIMAWKFPSKQSNMEPVSILTGHQRAVISLSISATRLYSSSLDKTIKVWDLMTLKCVQTLSEHKAAVTSVLCWDEKLLSCSLDKTVKLWTLSESGNLQVKYTHAEEHGLRTLFGMHRVGKTPVLFCSLHNNNCIRQLDLPSFEDVGTLFSKNEVRTIELADGGPLFTGDCSGELKVWRWAPQQDQDQEAASAAHS</sequence>
<feature type="region of interest" description="Disordered" evidence="4">
    <location>
        <begin position="46"/>
        <end position="184"/>
    </location>
</feature>
<evidence type="ECO:0008006" key="7">
    <source>
        <dbReference type="Google" id="ProtNLM"/>
    </source>
</evidence>
<evidence type="ECO:0000256" key="2">
    <source>
        <dbReference type="ARBA" id="ARBA00022737"/>
    </source>
</evidence>
<dbReference type="PANTHER" id="PTHR44489">
    <property type="match status" value="1"/>
</dbReference>
<accession>A0A8T0RK00</accession>
<proteinExistence type="predicted"/>
<reference evidence="5" key="1">
    <citation type="submission" date="2020-05" db="EMBL/GenBank/DDBJ databases">
        <title>WGS assembly of Panicum virgatum.</title>
        <authorList>
            <person name="Lovell J.T."/>
            <person name="Jenkins J."/>
            <person name="Shu S."/>
            <person name="Juenger T.E."/>
            <person name="Schmutz J."/>
        </authorList>
    </citation>
    <scope>NUCLEOTIDE SEQUENCE</scope>
    <source>
        <strain evidence="5">AP13</strain>
    </source>
</reference>
<keyword evidence="2" id="KW-0677">Repeat</keyword>
<dbReference type="InterPro" id="IPR044715">
    <property type="entry name" value="WDR86-like"/>
</dbReference>
<evidence type="ECO:0000256" key="3">
    <source>
        <dbReference type="PROSITE-ProRule" id="PRU00221"/>
    </source>
</evidence>
<dbReference type="PROSITE" id="PS50294">
    <property type="entry name" value="WD_REPEATS_REGION"/>
    <property type="match status" value="2"/>
</dbReference>
<feature type="repeat" description="WD" evidence="3">
    <location>
        <begin position="329"/>
        <end position="368"/>
    </location>
</feature>
<organism evidence="5 6">
    <name type="scientific">Panicum virgatum</name>
    <name type="common">Blackwell switchgrass</name>
    <dbReference type="NCBI Taxonomy" id="38727"/>
    <lineage>
        <taxon>Eukaryota</taxon>
        <taxon>Viridiplantae</taxon>
        <taxon>Streptophyta</taxon>
        <taxon>Embryophyta</taxon>
        <taxon>Tracheophyta</taxon>
        <taxon>Spermatophyta</taxon>
        <taxon>Magnoliopsida</taxon>
        <taxon>Liliopsida</taxon>
        <taxon>Poales</taxon>
        <taxon>Poaceae</taxon>
        <taxon>PACMAD clade</taxon>
        <taxon>Panicoideae</taxon>
        <taxon>Panicodae</taxon>
        <taxon>Paniceae</taxon>
        <taxon>Panicinae</taxon>
        <taxon>Panicum</taxon>
        <taxon>Panicum sect. Hiantes</taxon>
    </lineage>
</organism>
<feature type="compositionally biased region" description="Low complexity" evidence="4">
    <location>
        <begin position="71"/>
        <end position="103"/>
    </location>
</feature>
<protein>
    <recommendedName>
        <fullName evidence="7">Zinc finger CCCH domain-containing protein 17</fullName>
    </recommendedName>
</protein>
<dbReference type="PANTHER" id="PTHR44489:SF8">
    <property type="entry name" value="ZINC FINGER CCCH DOMAIN-CONTAINING PROTEIN 59"/>
    <property type="match status" value="1"/>
</dbReference>
<feature type="repeat" description="WD" evidence="3">
    <location>
        <begin position="206"/>
        <end position="247"/>
    </location>
</feature>
<dbReference type="InterPro" id="IPR015943">
    <property type="entry name" value="WD40/YVTN_repeat-like_dom_sf"/>
</dbReference>
<dbReference type="InterPro" id="IPR036322">
    <property type="entry name" value="WD40_repeat_dom_sf"/>
</dbReference>
<dbReference type="InterPro" id="IPR019775">
    <property type="entry name" value="WD40_repeat_CS"/>
</dbReference>